<evidence type="ECO:0000256" key="17">
    <source>
        <dbReference type="PIRSR" id="PIRSR000882-1"/>
    </source>
</evidence>
<feature type="compositionally biased region" description="Basic residues" evidence="18">
    <location>
        <begin position="627"/>
        <end position="655"/>
    </location>
</feature>
<dbReference type="SMART" id="SM01347">
    <property type="entry name" value="Mre11_DNA_bind"/>
    <property type="match status" value="1"/>
</dbReference>
<dbReference type="GO" id="GO:0030145">
    <property type="term" value="F:manganese ion binding"/>
    <property type="evidence" value="ECO:0007669"/>
    <property type="project" value="UniProtKB-UniRule"/>
</dbReference>
<dbReference type="GO" id="GO:0000723">
    <property type="term" value="P:telomere maintenance"/>
    <property type="evidence" value="ECO:0007669"/>
    <property type="project" value="TreeGrafter"/>
</dbReference>
<keyword evidence="9 16" id="KW-0227">DNA damage</keyword>
<dbReference type="Gene3D" id="3.60.21.10">
    <property type="match status" value="1"/>
</dbReference>
<comment type="similarity">
    <text evidence="4 16">Belongs to the MRE11/RAD32 family.</text>
</comment>
<evidence type="ECO:0000256" key="1">
    <source>
        <dbReference type="ARBA" id="ARBA00001936"/>
    </source>
</evidence>
<evidence type="ECO:0000313" key="20">
    <source>
        <dbReference type="EMBL" id="EER09939.1"/>
    </source>
</evidence>
<dbReference type="OMA" id="ESCMFNA"/>
<evidence type="ECO:0000256" key="2">
    <source>
        <dbReference type="ARBA" id="ARBA00004123"/>
    </source>
</evidence>
<keyword evidence="15 16" id="KW-0469">Meiosis</keyword>
<feature type="active site" description="Proton donor" evidence="17">
    <location>
        <position position="129"/>
    </location>
</feature>
<keyword evidence="14 16" id="KW-0539">Nucleus</keyword>
<keyword evidence="21" id="KW-1185">Reference proteome</keyword>
<keyword evidence="5" id="KW-0158">Chromosome</keyword>
<dbReference type="GO" id="GO:0006303">
    <property type="term" value="P:double-strand break repair via nonhomologous end joining"/>
    <property type="evidence" value="ECO:0007669"/>
    <property type="project" value="TreeGrafter"/>
</dbReference>
<dbReference type="Gene3D" id="3.30.110.110">
    <property type="entry name" value="Mre11, capping domain"/>
    <property type="match status" value="1"/>
</dbReference>
<keyword evidence="13 16" id="KW-0464">Manganese</keyword>
<dbReference type="GO" id="GO:0000724">
    <property type="term" value="P:double-strand break repair via homologous recombination"/>
    <property type="evidence" value="ECO:0007669"/>
    <property type="project" value="TreeGrafter"/>
</dbReference>
<dbReference type="PIRSF" id="PIRSF000882">
    <property type="entry name" value="DSB_repair_MRE11"/>
    <property type="match status" value="1"/>
</dbReference>
<comment type="subcellular location">
    <subcellularLocation>
        <location evidence="3">Chromosome</location>
    </subcellularLocation>
    <subcellularLocation>
        <location evidence="2 16">Nucleus</location>
    </subcellularLocation>
</comment>
<evidence type="ECO:0000256" key="13">
    <source>
        <dbReference type="ARBA" id="ARBA00023211"/>
    </source>
</evidence>
<evidence type="ECO:0000313" key="21">
    <source>
        <dbReference type="Proteomes" id="UP000007800"/>
    </source>
</evidence>
<dbReference type="RefSeq" id="XP_002778144.1">
    <property type="nucleotide sequence ID" value="XM_002778098.1"/>
</dbReference>
<protein>
    <recommendedName>
        <fullName evidence="16">Double-strand break repair protein</fullName>
    </recommendedName>
</protein>
<evidence type="ECO:0000256" key="10">
    <source>
        <dbReference type="ARBA" id="ARBA00022801"/>
    </source>
</evidence>
<feature type="compositionally biased region" description="Basic and acidic residues" evidence="18">
    <location>
        <begin position="463"/>
        <end position="475"/>
    </location>
</feature>
<feature type="region of interest" description="Disordered" evidence="18">
    <location>
        <begin position="566"/>
        <end position="735"/>
    </location>
</feature>
<dbReference type="Proteomes" id="UP000007800">
    <property type="component" value="Unassembled WGS sequence"/>
</dbReference>
<dbReference type="EMBL" id="GG677981">
    <property type="protein sequence ID" value="EER09939.1"/>
    <property type="molecule type" value="Genomic_DNA"/>
</dbReference>
<dbReference type="AlphaFoldDB" id="C5L081"/>
<dbReference type="GO" id="GO:0000014">
    <property type="term" value="F:single-stranded DNA endodeoxyribonuclease activity"/>
    <property type="evidence" value="ECO:0007669"/>
    <property type="project" value="TreeGrafter"/>
</dbReference>
<evidence type="ECO:0000256" key="11">
    <source>
        <dbReference type="ARBA" id="ARBA00022839"/>
    </source>
</evidence>
<evidence type="ECO:0000256" key="8">
    <source>
        <dbReference type="ARBA" id="ARBA00022759"/>
    </source>
</evidence>
<dbReference type="PANTHER" id="PTHR10139:SF1">
    <property type="entry name" value="DOUBLE-STRAND BREAK REPAIR PROTEIN MRE11"/>
    <property type="match status" value="1"/>
</dbReference>
<dbReference type="GO" id="GO:0035861">
    <property type="term" value="C:site of double-strand break"/>
    <property type="evidence" value="ECO:0007669"/>
    <property type="project" value="TreeGrafter"/>
</dbReference>
<evidence type="ECO:0000256" key="9">
    <source>
        <dbReference type="ARBA" id="ARBA00022763"/>
    </source>
</evidence>
<dbReference type="GO" id="GO:0007095">
    <property type="term" value="P:mitotic G2 DNA damage checkpoint signaling"/>
    <property type="evidence" value="ECO:0007669"/>
    <property type="project" value="TreeGrafter"/>
</dbReference>
<evidence type="ECO:0000256" key="12">
    <source>
        <dbReference type="ARBA" id="ARBA00023204"/>
    </source>
</evidence>
<evidence type="ECO:0000256" key="6">
    <source>
        <dbReference type="ARBA" id="ARBA00022722"/>
    </source>
</evidence>
<dbReference type="InterPro" id="IPR004843">
    <property type="entry name" value="Calcineurin-like_PHP"/>
</dbReference>
<keyword evidence="6 16" id="KW-0540">Nuclease</keyword>
<evidence type="ECO:0000256" key="15">
    <source>
        <dbReference type="ARBA" id="ARBA00023254"/>
    </source>
</evidence>
<comment type="function">
    <text evidence="16">Core component of the MRN complex, which plays a central role in double-strand break (DSB) repair, DNA recombination, maintenance of telomere integrity and meiosis. The MRN complex is involved in the repair of DNA double-strand breaks (DSBs) via homologous recombination (HR), an error-free mechanism which primarily occurs during S and G2 phases. The complex (1) mediates the end resection of damaged DNA, which generates proper single-stranded DNA, a key initial steps in HR, and is (2) required for the recruitment of other repair factors and efficient activation of ATM and ATR upon DNA damage. Within the MRN complex, MRE11 possesses both single-strand endonuclease activity and double-strand-specific 3'-5' exonuclease activity. MRE11 first endonucleolytically cleaves the 5' strand at DNA DSB ends to prevent non-homologous end joining (NHEJ) and licence HR. It then generates a single-stranded DNA gap via 3' to 5' exonucleolytic degradation, which is required for single-strand invasion and recombination.</text>
</comment>
<evidence type="ECO:0000256" key="16">
    <source>
        <dbReference type="PIRNR" id="PIRNR000882"/>
    </source>
</evidence>
<dbReference type="OrthoDB" id="30417at2759"/>
<dbReference type="CDD" id="cd00840">
    <property type="entry name" value="MPP_Mre11_N"/>
    <property type="match status" value="1"/>
</dbReference>
<sequence length="735" mass="80355">MASVSSDGDDASLMRIMIITDNHVGHKQDDPVRSLDSVCAFEEAMQRAKLAQVDLVVHGGDLFDIARPDRLTMKQVNEILRQTVMGDQPIKIEVLPTQDENGIVRDEPPNYEDPNYNVGLPVFMIHGNHDEPGGLGNMSVIDLLHTNRLVNYFGQQMDLDRIVIRPILIQKGETKLALYGLGNMRDERLNRAINAGKVEVLEFEIPPGRGGSESESEYFSVMLVHQNRYKGVAGGVPGSSSLQNSQLPGFLDLVVWGHEHESIIDPVETAQGFSVLQPGSSVQTSLSAGESLPKHIFLLELLKGRGWRTTPIPLTSPRPLLVQDVSMKELIAQRESRLDGSGEKMEELAWNSLSDVVRRMVDHGKELGKAQVLAYKKWLEDTRLTPLYKRDSARAIRPLIRVRVDVTVEKDDGDDGGIPGLPVGSSYPVIPNQKFGQQFLEEVANPADILLFHKKKKRPAKQKKNELQLNLEDHVPAGASSDDDTTADRDMMQDIIFHYVNGADCLDLIPETRLNEVVQEYVHKNETAAITQFVSEVVKQTSESIEADRGHVPAQEGVIREAARTRAEMAENSRGDLSSPAAVTTSSSSSSSRGSVSTTSRGRLPTVKDEFDASEDEFHRPVVAAKPKGRAKAKAKGKAKAKAKPKAKSASRAAKRTRDQPVAAAAAAPIFNEAKRVRTSTAAPSSFADFLNADSDDDEPTGDSCPSSSSASLPPYSASLPAGSRVLPWAGLQRK</sequence>
<accession>C5L081</accession>
<feature type="region of interest" description="Disordered" evidence="18">
    <location>
        <begin position="461"/>
        <end position="486"/>
    </location>
</feature>
<organism evidence="21">
    <name type="scientific">Perkinsus marinus (strain ATCC 50983 / TXsc)</name>
    <dbReference type="NCBI Taxonomy" id="423536"/>
    <lineage>
        <taxon>Eukaryota</taxon>
        <taxon>Sar</taxon>
        <taxon>Alveolata</taxon>
        <taxon>Perkinsozoa</taxon>
        <taxon>Perkinsea</taxon>
        <taxon>Perkinsida</taxon>
        <taxon>Perkinsidae</taxon>
        <taxon>Perkinsus</taxon>
    </lineage>
</organism>
<evidence type="ECO:0000256" key="7">
    <source>
        <dbReference type="ARBA" id="ARBA00022723"/>
    </source>
</evidence>
<dbReference type="InterPro" id="IPR038487">
    <property type="entry name" value="Mre11_capping_dom"/>
</dbReference>
<evidence type="ECO:0000256" key="5">
    <source>
        <dbReference type="ARBA" id="ARBA00022454"/>
    </source>
</evidence>
<dbReference type="Pfam" id="PF04152">
    <property type="entry name" value="Mre11_DNA_bind"/>
    <property type="match status" value="1"/>
</dbReference>
<evidence type="ECO:0000256" key="14">
    <source>
        <dbReference type="ARBA" id="ARBA00023242"/>
    </source>
</evidence>
<dbReference type="InParanoid" id="C5L081"/>
<proteinExistence type="inferred from homology"/>
<evidence type="ECO:0000259" key="19">
    <source>
        <dbReference type="SMART" id="SM01347"/>
    </source>
</evidence>
<keyword evidence="10 16" id="KW-0378">Hydrolase</keyword>
<name>C5L081_PERM5</name>
<feature type="compositionally biased region" description="Basic and acidic residues" evidence="18">
    <location>
        <begin position="606"/>
        <end position="620"/>
    </location>
</feature>
<evidence type="ECO:0000256" key="4">
    <source>
        <dbReference type="ARBA" id="ARBA00009028"/>
    </source>
</evidence>
<keyword evidence="8 16" id="KW-0255">Endonuclease</keyword>
<dbReference type="SUPFAM" id="SSF56300">
    <property type="entry name" value="Metallo-dependent phosphatases"/>
    <property type="match status" value="1"/>
</dbReference>
<dbReference type="PANTHER" id="PTHR10139">
    <property type="entry name" value="DOUBLE-STRAND BREAK REPAIR PROTEIN MRE11"/>
    <property type="match status" value="1"/>
</dbReference>
<dbReference type="GO" id="GO:0008296">
    <property type="term" value="F:3'-5'-DNA exonuclease activity"/>
    <property type="evidence" value="ECO:0007669"/>
    <property type="project" value="InterPro"/>
</dbReference>
<dbReference type="Pfam" id="PF00149">
    <property type="entry name" value="Metallophos"/>
    <property type="match status" value="1"/>
</dbReference>
<comment type="cofactor">
    <cofactor evidence="1 16">
        <name>Mn(2+)</name>
        <dbReference type="ChEBI" id="CHEBI:29035"/>
    </cofactor>
</comment>
<feature type="compositionally biased region" description="Low complexity" evidence="18">
    <location>
        <begin position="578"/>
        <end position="602"/>
    </location>
</feature>
<dbReference type="InterPro" id="IPR029052">
    <property type="entry name" value="Metallo-depent_PP-like"/>
</dbReference>
<dbReference type="GeneID" id="9038048"/>
<dbReference type="GO" id="GO:0042138">
    <property type="term" value="P:meiotic DNA double-strand break formation"/>
    <property type="evidence" value="ECO:0007669"/>
    <property type="project" value="TreeGrafter"/>
</dbReference>
<keyword evidence="11 16" id="KW-0269">Exonuclease</keyword>
<gene>
    <name evidence="20" type="ORF">Pmar_PMAR018584</name>
</gene>
<dbReference type="GO" id="GO:0097552">
    <property type="term" value="P:mitochondrial double-strand break repair via homologous recombination"/>
    <property type="evidence" value="ECO:0007669"/>
    <property type="project" value="TreeGrafter"/>
</dbReference>
<dbReference type="GO" id="GO:0030870">
    <property type="term" value="C:Mre11 complex"/>
    <property type="evidence" value="ECO:0007669"/>
    <property type="project" value="UniProtKB-UniRule"/>
</dbReference>
<reference evidence="20 21" key="1">
    <citation type="submission" date="2008-07" db="EMBL/GenBank/DDBJ databases">
        <authorList>
            <person name="El-Sayed N."/>
            <person name="Caler E."/>
            <person name="Inman J."/>
            <person name="Amedeo P."/>
            <person name="Hass B."/>
            <person name="Wortman J."/>
        </authorList>
    </citation>
    <scope>NUCLEOTIDE SEQUENCE [LARGE SCALE GENOMIC DNA]</scope>
    <source>
        <strain evidence="21">ATCC 50983 / TXsc</strain>
    </source>
</reference>
<feature type="domain" description="Mre11 DNA-binding" evidence="19">
    <location>
        <begin position="307"/>
        <end position="521"/>
    </location>
</feature>
<dbReference type="InterPro" id="IPR003701">
    <property type="entry name" value="Mre11"/>
</dbReference>
<keyword evidence="12 16" id="KW-0234">DNA repair</keyword>
<dbReference type="InterPro" id="IPR007281">
    <property type="entry name" value="Mre11_DNA-bd"/>
</dbReference>
<evidence type="ECO:0000256" key="18">
    <source>
        <dbReference type="SAM" id="MobiDB-lite"/>
    </source>
</evidence>
<feature type="compositionally biased region" description="Low complexity" evidence="18">
    <location>
        <begin position="704"/>
        <end position="724"/>
    </location>
</feature>
<dbReference type="InterPro" id="IPR041796">
    <property type="entry name" value="Mre11_N"/>
</dbReference>
<keyword evidence="7" id="KW-0479">Metal-binding</keyword>
<evidence type="ECO:0000256" key="3">
    <source>
        <dbReference type="ARBA" id="ARBA00004286"/>
    </source>
</evidence>